<dbReference type="Pfam" id="PF12704">
    <property type="entry name" value="MacB_PCD"/>
    <property type="match status" value="1"/>
</dbReference>
<evidence type="ECO:0000256" key="1">
    <source>
        <dbReference type="ARBA" id="ARBA00004651"/>
    </source>
</evidence>
<evidence type="ECO:0000256" key="3">
    <source>
        <dbReference type="ARBA" id="ARBA00022692"/>
    </source>
</evidence>
<comment type="subcellular location">
    <subcellularLocation>
        <location evidence="1">Cell membrane</location>
        <topology evidence="1">Multi-pass membrane protein</topology>
    </subcellularLocation>
</comment>
<accession>A0A9W7KNV2</accession>
<dbReference type="InterPro" id="IPR038766">
    <property type="entry name" value="Membrane_comp_ABC_pdt"/>
</dbReference>
<gene>
    <name evidence="9" type="ORF">DS843_27880</name>
</gene>
<dbReference type="Pfam" id="PF02687">
    <property type="entry name" value="FtsX"/>
    <property type="match status" value="2"/>
</dbReference>
<keyword evidence="3 6" id="KW-0812">Transmembrane</keyword>
<evidence type="ECO:0000256" key="5">
    <source>
        <dbReference type="ARBA" id="ARBA00023136"/>
    </source>
</evidence>
<dbReference type="EMBL" id="QOKW01000038">
    <property type="protein sequence ID" value="KAA0676250.1"/>
    <property type="molecule type" value="Genomic_DNA"/>
</dbReference>
<evidence type="ECO:0000256" key="4">
    <source>
        <dbReference type="ARBA" id="ARBA00022989"/>
    </source>
</evidence>
<evidence type="ECO:0000256" key="2">
    <source>
        <dbReference type="ARBA" id="ARBA00022475"/>
    </source>
</evidence>
<evidence type="ECO:0008006" key="11">
    <source>
        <dbReference type="Google" id="ProtNLM"/>
    </source>
</evidence>
<feature type="transmembrane region" description="Helical" evidence="6">
    <location>
        <begin position="413"/>
        <end position="433"/>
    </location>
</feature>
<dbReference type="AlphaFoldDB" id="A0A9W7KNV2"/>
<feature type="domain" description="MacB-like periplasmic core" evidence="8">
    <location>
        <begin position="37"/>
        <end position="243"/>
    </location>
</feature>
<feature type="transmembrane region" description="Helical" evidence="6">
    <location>
        <begin position="816"/>
        <end position="840"/>
    </location>
</feature>
<feature type="transmembrane region" description="Helical" evidence="6">
    <location>
        <begin position="731"/>
        <end position="752"/>
    </location>
</feature>
<dbReference type="PANTHER" id="PTHR30287">
    <property type="entry name" value="MEMBRANE COMPONENT OF PREDICTED ABC SUPERFAMILY METABOLITE UPTAKE TRANSPORTER"/>
    <property type="match status" value="1"/>
</dbReference>
<feature type="transmembrane region" description="Helical" evidence="6">
    <location>
        <begin position="366"/>
        <end position="392"/>
    </location>
</feature>
<feature type="transmembrane region" description="Helical" evidence="6">
    <location>
        <begin position="491"/>
        <end position="511"/>
    </location>
</feature>
<proteinExistence type="predicted"/>
<keyword evidence="2" id="KW-1003">Cell membrane</keyword>
<feature type="transmembrane region" description="Helical" evidence="6">
    <location>
        <begin position="773"/>
        <end position="796"/>
    </location>
</feature>
<evidence type="ECO:0000259" key="8">
    <source>
        <dbReference type="Pfam" id="PF12704"/>
    </source>
</evidence>
<dbReference type="InterPro" id="IPR003838">
    <property type="entry name" value="ABC3_permease_C"/>
</dbReference>
<feature type="transmembrane region" description="Helical" evidence="6">
    <location>
        <begin position="274"/>
        <end position="296"/>
    </location>
</feature>
<reference evidence="9 10" key="1">
    <citation type="submission" date="2018-07" db="EMBL/GenBank/DDBJ databases">
        <title>Genome sequence of Azospirillum sp. ATCC 49961.</title>
        <authorList>
            <person name="Sant'Anna F.H."/>
            <person name="Baldani J.I."/>
            <person name="Zilli J.E."/>
            <person name="Reis V.M."/>
            <person name="Hartmann A."/>
            <person name="Cruz L."/>
            <person name="de Souza E.M."/>
            <person name="de Oliveira Pedrosa F."/>
            <person name="Passaglia L.M.P."/>
        </authorList>
    </citation>
    <scope>NUCLEOTIDE SEQUENCE [LARGE SCALE GENOMIC DNA]</scope>
    <source>
        <strain evidence="9 10">ATCC 49961</strain>
    </source>
</reference>
<evidence type="ECO:0000256" key="6">
    <source>
        <dbReference type="SAM" id="Phobius"/>
    </source>
</evidence>
<dbReference type="PANTHER" id="PTHR30287:SF1">
    <property type="entry name" value="INNER MEMBRANE PROTEIN"/>
    <property type="match status" value="1"/>
</dbReference>
<keyword evidence="5 6" id="KW-0472">Membrane</keyword>
<organism evidence="9 10">
    <name type="scientific">Roseomonas genomospecies 6</name>
    <dbReference type="NCBI Taxonomy" id="214106"/>
    <lineage>
        <taxon>Bacteria</taxon>
        <taxon>Pseudomonadati</taxon>
        <taxon>Pseudomonadota</taxon>
        <taxon>Alphaproteobacteria</taxon>
        <taxon>Acetobacterales</taxon>
        <taxon>Roseomonadaceae</taxon>
        <taxon>Roseomonas</taxon>
    </lineage>
</organism>
<sequence length="856" mass="87785">MVAARRDLHDMSAMTFLRIALRLAWRDLRGGVAGLWIVVLGVALGTAMMAAVGSLGGGVLDGMRATAREAVGGDLSLRLFHAPATPEQRAFLETMGTVGETAELRPVAAAVSGSARTLVELKAVEGTYPLVGVAAVSGAPSLADALARRDGVWGAAVSADLLGALALGVGDRLRIGAAEVAIRAVLEHEPDRAFRAFSLGPRVVIDRQALDATGLVEPGAAIYWYYRLVLPETVRSDAVLRDLERRFPDAGWRIVDASHGIPGVDRTVHLARALFLLGSLSILLIGGVGIGRALSAHLARRLPVLATLKALGGSPRLLFTAFLLQTLAVVGVALLIGAVAGAFLAAAAARALPLDWLPETSGAVDLAALLLAAAVGLVAALLCAVPPLARAAGTRPAAIWRGPVDGAPKPLGWRVRGAVALLALALAGLLAGWTGMPLAVAGFLLAAGLVAAAFALLGQGLARAARRLARGRRPVVRLAVANLGRPGAPTVPVAVALGIGLTLLVTVGVVGRSASGHVEAVLPAETPSVVFLNIPPQDGQRFAERLSALRGVERVEAVPFLHARISRLNGAAVTEADVPRSVGWAVRGDRGLSWRDRPAATDRIVAGDWWPAGYAGPPLASLDAQVARRLGLAVGDSVTLALADGPVTARVVNLRRIDWTRLGLDFPVLLSPFPEPPPHSLVAAVWSKPDAMQMVEAEAARTVPNAPAVRAAEVLETLGSTVRQVRRLLDGLSAVALGAAAVVLLGAVANGARRRLHEMAILHAIGVGRRAMGLAVVLEFALLGAAVAAVAVPLGWLGGAAVVAGLTDGAPLPGGAIPLAAFLGAVAAMALAGAALVASLPRRDVMRWLRSGALSA</sequence>
<feature type="domain" description="ABC3 transporter permease C-terminal" evidence="7">
    <location>
        <begin position="279"/>
        <end position="394"/>
    </location>
</feature>
<feature type="domain" description="ABC3 transporter permease C-terminal" evidence="7">
    <location>
        <begin position="732"/>
        <end position="836"/>
    </location>
</feature>
<dbReference type="GO" id="GO:0005886">
    <property type="term" value="C:plasma membrane"/>
    <property type="evidence" value="ECO:0007669"/>
    <property type="project" value="UniProtKB-SubCell"/>
</dbReference>
<dbReference type="InterPro" id="IPR025857">
    <property type="entry name" value="MacB_PCD"/>
</dbReference>
<feature type="transmembrane region" description="Helical" evidence="6">
    <location>
        <begin position="32"/>
        <end position="55"/>
    </location>
</feature>
<name>A0A9W7KNV2_9PROT</name>
<dbReference type="Proteomes" id="UP000480854">
    <property type="component" value="Unassembled WGS sequence"/>
</dbReference>
<evidence type="ECO:0000259" key="7">
    <source>
        <dbReference type="Pfam" id="PF02687"/>
    </source>
</evidence>
<protein>
    <recommendedName>
        <fullName evidence="11">ABC transporter permease</fullName>
    </recommendedName>
</protein>
<keyword evidence="4 6" id="KW-1133">Transmembrane helix</keyword>
<keyword evidence="10" id="KW-1185">Reference proteome</keyword>
<feature type="transmembrane region" description="Helical" evidence="6">
    <location>
        <begin position="439"/>
        <end position="462"/>
    </location>
</feature>
<evidence type="ECO:0000313" key="9">
    <source>
        <dbReference type="EMBL" id="KAA0676250.1"/>
    </source>
</evidence>
<evidence type="ECO:0000313" key="10">
    <source>
        <dbReference type="Proteomes" id="UP000480854"/>
    </source>
</evidence>
<feature type="transmembrane region" description="Helical" evidence="6">
    <location>
        <begin position="317"/>
        <end position="346"/>
    </location>
</feature>
<comment type="caution">
    <text evidence="9">The sequence shown here is derived from an EMBL/GenBank/DDBJ whole genome shotgun (WGS) entry which is preliminary data.</text>
</comment>